<dbReference type="AlphaFoldDB" id="A0A852VX42"/>
<comment type="caution">
    <text evidence="2">The sequence shown here is derived from an EMBL/GenBank/DDBJ whole genome shotgun (WGS) entry which is preliminary data.</text>
</comment>
<dbReference type="EMBL" id="JACCCZ010000001">
    <property type="protein sequence ID" value="NYG01518.1"/>
    <property type="molecule type" value="Genomic_DNA"/>
</dbReference>
<protein>
    <submittedName>
        <fullName evidence="2">Uncharacterized protein</fullName>
    </submittedName>
</protein>
<gene>
    <name evidence="2" type="ORF">HDA37_001803</name>
</gene>
<name>A0A852VX42_PSEA5</name>
<sequence>MVDAAVDPLAEFCTAHLWTPGARHAVTHPPGPVGAPGRRRRTLRREAG</sequence>
<proteinExistence type="predicted"/>
<feature type="region of interest" description="Disordered" evidence="1">
    <location>
        <begin position="22"/>
        <end position="48"/>
    </location>
</feature>
<evidence type="ECO:0000256" key="1">
    <source>
        <dbReference type="SAM" id="MobiDB-lite"/>
    </source>
</evidence>
<accession>A0A852VX42</accession>
<dbReference type="RefSeq" id="WP_179760829.1">
    <property type="nucleotide sequence ID" value="NZ_BAAAJZ010000015.1"/>
</dbReference>
<dbReference type="GeneID" id="98051586"/>
<dbReference type="Proteomes" id="UP000549695">
    <property type="component" value="Unassembled WGS sequence"/>
</dbReference>
<feature type="compositionally biased region" description="Basic residues" evidence="1">
    <location>
        <begin position="37"/>
        <end position="48"/>
    </location>
</feature>
<evidence type="ECO:0000313" key="3">
    <source>
        <dbReference type="Proteomes" id="UP000549695"/>
    </source>
</evidence>
<organism evidence="2 3">
    <name type="scientific">Pseudonocardia alni</name>
    <name type="common">Amycolata alni</name>
    <dbReference type="NCBI Taxonomy" id="33907"/>
    <lineage>
        <taxon>Bacteria</taxon>
        <taxon>Bacillati</taxon>
        <taxon>Actinomycetota</taxon>
        <taxon>Actinomycetes</taxon>
        <taxon>Pseudonocardiales</taxon>
        <taxon>Pseudonocardiaceae</taxon>
        <taxon>Pseudonocardia</taxon>
    </lineage>
</organism>
<evidence type="ECO:0000313" key="2">
    <source>
        <dbReference type="EMBL" id="NYG01518.1"/>
    </source>
</evidence>
<reference evidence="2 3" key="1">
    <citation type="submission" date="2020-07" db="EMBL/GenBank/DDBJ databases">
        <title>Sequencing the genomes of 1000 actinobacteria strains.</title>
        <authorList>
            <person name="Klenk H.-P."/>
        </authorList>
    </citation>
    <scope>NUCLEOTIDE SEQUENCE [LARGE SCALE GENOMIC DNA]</scope>
    <source>
        <strain evidence="2 3">DSM 44749</strain>
    </source>
</reference>
<keyword evidence="3" id="KW-1185">Reference proteome</keyword>